<evidence type="ECO:0000313" key="1">
    <source>
        <dbReference type="EMBL" id="CAK9155541.1"/>
    </source>
</evidence>
<gene>
    <name evidence="1" type="ORF">ILEXP_LOCUS23950</name>
</gene>
<protein>
    <submittedName>
        <fullName evidence="1">Uncharacterized protein</fullName>
    </submittedName>
</protein>
<sequence length="107" mass="11817">ANGVQSPTALIFASWKPPRDGLVKVTFCGFEIVEGQTMGVGANIRDNSWVFVARMAKKHVHSEEEWGRGSHSSARNSEFCSSSGDRVCGFGRGFHSIFEVYYGHSFK</sequence>
<name>A0ABC8SEC2_9AQUA</name>
<dbReference type="AlphaFoldDB" id="A0ABC8SEC2"/>
<comment type="caution">
    <text evidence="1">The sequence shown here is derived from an EMBL/GenBank/DDBJ whole genome shotgun (WGS) entry which is preliminary data.</text>
</comment>
<feature type="non-terminal residue" evidence="1">
    <location>
        <position position="1"/>
    </location>
</feature>
<proteinExistence type="predicted"/>
<organism evidence="1 2">
    <name type="scientific">Ilex paraguariensis</name>
    <name type="common">yerba mate</name>
    <dbReference type="NCBI Taxonomy" id="185542"/>
    <lineage>
        <taxon>Eukaryota</taxon>
        <taxon>Viridiplantae</taxon>
        <taxon>Streptophyta</taxon>
        <taxon>Embryophyta</taxon>
        <taxon>Tracheophyta</taxon>
        <taxon>Spermatophyta</taxon>
        <taxon>Magnoliopsida</taxon>
        <taxon>eudicotyledons</taxon>
        <taxon>Gunneridae</taxon>
        <taxon>Pentapetalae</taxon>
        <taxon>asterids</taxon>
        <taxon>campanulids</taxon>
        <taxon>Aquifoliales</taxon>
        <taxon>Aquifoliaceae</taxon>
        <taxon>Ilex</taxon>
    </lineage>
</organism>
<dbReference type="Proteomes" id="UP001642360">
    <property type="component" value="Unassembled WGS sequence"/>
</dbReference>
<reference evidence="1 2" key="1">
    <citation type="submission" date="2024-02" db="EMBL/GenBank/DDBJ databases">
        <authorList>
            <person name="Vignale AGUSTIN F."/>
            <person name="Sosa J E."/>
            <person name="Modenutti C."/>
        </authorList>
    </citation>
    <scope>NUCLEOTIDE SEQUENCE [LARGE SCALE GENOMIC DNA]</scope>
</reference>
<accession>A0ABC8SEC2</accession>
<evidence type="ECO:0000313" key="2">
    <source>
        <dbReference type="Proteomes" id="UP001642360"/>
    </source>
</evidence>
<keyword evidence="2" id="KW-1185">Reference proteome</keyword>
<dbReference type="EMBL" id="CAUOFW020002723">
    <property type="protein sequence ID" value="CAK9155541.1"/>
    <property type="molecule type" value="Genomic_DNA"/>
</dbReference>